<dbReference type="SUPFAM" id="SSF49265">
    <property type="entry name" value="Fibronectin type III"/>
    <property type="match status" value="1"/>
</dbReference>
<feature type="domain" description="Fibronectin type-III" evidence="8">
    <location>
        <begin position="118"/>
        <end position="218"/>
    </location>
</feature>
<dbReference type="SMART" id="SM00409">
    <property type="entry name" value="IG"/>
    <property type="match status" value="3"/>
</dbReference>
<dbReference type="GO" id="GO:0030017">
    <property type="term" value="C:sarcomere"/>
    <property type="evidence" value="ECO:0007669"/>
    <property type="project" value="UniProtKB-SubCell"/>
</dbReference>
<evidence type="ECO:0000256" key="3">
    <source>
        <dbReference type="ARBA" id="ARBA00022490"/>
    </source>
</evidence>
<evidence type="ECO:0000259" key="7">
    <source>
        <dbReference type="PROSITE" id="PS50835"/>
    </source>
</evidence>
<gene>
    <name evidence="9" type="ORF">TPSB3V08_LOCUS7471</name>
</gene>
<dbReference type="Gene3D" id="2.60.40.10">
    <property type="entry name" value="Immunoglobulins"/>
    <property type="match status" value="5"/>
</dbReference>
<dbReference type="PROSITE" id="PS50853">
    <property type="entry name" value="FN3"/>
    <property type="match status" value="1"/>
</dbReference>
<keyword evidence="4" id="KW-0677">Repeat</keyword>
<dbReference type="GO" id="GO:0030154">
    <property type="term" value="P:cell differentiation"/>
    <property type="evidence" value="ECO:0007669"/>
    <property type="project" value="UniProtKB-ARBA"/>
</dbReference>
<dbReference type="FunFam" id="2.60.40.10:FF:000612">
    <property type="entry name" value="palladin isoform X1"/>
    <property type="match status" value="1"/>
</dbReference>
<feature type="domain" description="Ig-like" evidence="7">
    <location>
        <begin position="557"/>
        <end position="593"/>
    </location>
</feature>
<dbReference type="InterPro" id="IPR013783">
    <property type="entry name" value="Ig-like_fold"/>
</dbReference>
<evidence type="ECO:0000256" key="5">
    <source>
        <dbReference type="ARBA" id="ARBA00023157"/>
    </source>
</evidence>
<dbReference type="SMART" id="SM00408">
    <property type="entry name" value="IGc2"/>
    <property type="match status" value="3"/>
</dbReference>
<dbReference type="InterPro" id="IPR013098">
    <property type="entry name" value="Ig_I-set"/>
</dbReference>
<dbReference type="InterPro" id="IPR007110">
    <property type="entry name" value="Ig-like_dom"/>
</dbReference>
<dbReference type="InterPro" id="IPR003598">
    <property type="entry name" value="Ig_sub2"/>
</dbReference>
<dbReference type="AlphaFoldDB" id="A0A7R9H7H3"/>
<comment type="subcellular location">
    <subcellularLocation>
        <location evidence="1">Cytoplasm</location>
        <location evidence="1">Myofibril</location>
        <location evidence="1">Sarcomere</location>
    </subcellularLocation>
</comment>
<dbReference type="FunFam" id="2.60.40.10:FF:000069">
    <property type="entry name" value="Alpha-protein kinase 3"/>
    <property type="match status" value="1"/>
</dbReference>
<dbReference type="FunFam" id="2.60.40.10:FF:000345">
    <property type="entry name" value="Muscle M-line assembly protein unc-89"/>
    <property type="match status" value="1"/>
</dbReference>
<feature type="domain" description="Ig-like" evidence="7">
    <location>
        <begin position="441"/>
        <end position="531"/>
    </location>
</feature>
<dbReference type="InterPro" id="IPR003961">
    <property type="entry name" value="FN3_dom"/>
</dbReference>
<evidence type="ECO:0000256" key="6">
    <source>
        <dbReference type="ARBA" id="ARBA00023319"/>
    </source>
</evidence>
<dbReference type="PANTHER" id="PTHR47633">
    <property type="entry name" value="IMMUNOGLOBULIN"/>
    <property type="match status" value="1"/>
</dbReference>
<dbReference type="InterPro" id="IPR003599">
    <property type="entry name" value="Ig_sub"/>
</dbReference>
<evidence type="ECO:0000256" key="4">
    <source>
        <dbReference type="ARBA" id="ARBA00022737"/>
    </source>
</evidence>
<organism evidence="9">
    <name type="scientific">Timema poppense</name>
    <name type="common">Walking stick</name>
    <dbReference type="NCBI Taxonomy" id="170557"/>
    <lineage>
        <taxon>Eukaryota</taxon>
        <taxon>Metazoa</taxon>
        <taxon>Ecdysozoa</taxon>
        <taxon>Arthropoda</taxon>
        <taxon>Hexapoda</taxon>
        <taxon>Insecta</taxon>
        <taxon>Pterygota</taxon>
        <taxon>Neoptera</taxon>
        <taxon>Polyneoptera</taxon>
        <taxon>Phasmatodea</taxon>
        <taxon>Timematodea</taxon>
        <taxon>Timematoidea</taxon>
        <taxon>Timematidae</taxon>
        <taxon>Timema</taxon>
    </lineage>
</organism>
<feature type="domain" description="Ig-like" evidence="7">
    <location>
        <begin position="222"/>
        <end position="316"/>
    </location>
</feature>
<evidence type="ECO:0000256" key="1">
    <source>
        <dbReference type="ARBA" id="ARBA00004204"/>
    </source>
</evidence>
<dbReference type="InterPro" id="IPR036116">
    <property type="entry name" value="FN3_sf"/>
</dbReference>
<dbReference type="GO" id="GO:0009653">
    <property type="term" value="P:anatomical structure morphogenesis"/>
    <property type="evidence" value="ECO:0007669"/>
    <property type="project" value="UniProtKB-ARBA"/>
</dbReference>
<evidence type="ECO:0000256" key="2">
    <source>
        <dbReference type="ARBA" id="ARBA00006692"/>
    </source>
</evidence>
<accession>A0A7R9H7H3</accession>
<feature type="domain" description="Ig-like" evidence="7">
    <location>
        <begin position="342"/>
        <end position="424"/>
    </location>
</feature>
<dbReference type="CDD" id="cd00063">
    <property type="entry name" value="FN3"/>
    <property type="match status" value="1"/>
</dbReference>
<dbReference type="Pfam" id="PF00041">
    <property type="entry name" value="fn3"/>
    <property type="match status" value="1"/>
</dbReference>
<proteinExistence type="inferred from homology"/>
<keyword evidence="3" id="KW-0963">Cytoplasm</keyword>
<evidence type="ECO:0000313" key="9">
    <source>
        <dbReference type="EMBL" id="CAD7410650.1"/>
    </source>
</evidence>
<reference evidence="9" key="1">
    <citation type="submission" date="2020-11" db="EMBL/GenBank/DDBJ databases">
        <authorList>
            <person name="Tran Van P."/>
        </authorList>
    </citation>
    <scope>NUCLEOTIDE SEQUENCE</scope>
</reference>
<dbReference type="PROSITE" id="PS50835">
    <property type="entry name" value="IG_LIKE"/>
    <property type="match status" value="4"/>
</dbReference>
<name>A0A7R9H7H3_TIMPO</name>
<keyword evidence="6" id="KW-0393">Immunoglobulin domain</keyword>
<dbReference type="SMART" id="SM00060">
    <property type="entry name" value="FN3"/>
    <property type="match status" value="1"/>
</dbReference>
<dbReference type="Pfam" id="PF07679">
    <property type="entry name" value="I-set"/>
    <property type="match status" value="4"/>
</dbReference>
<dbReference type="EMBL" id="OD004897">
    <property type="protein sequence ID" value="CAD7410650.1"/>
    <property type="molecule type" value="Genomic_DNA"/>
</dbReference>
<dbReference type="InterPro" id="IPR036179">
    <property type="entry name" value="Ig-like_dom_sf"/>
</dbReference>
<evidence type="ECO:0000259" key="8">
    <source>
        <dbReference type="PROSITE" id="PS50853"/>
    </source>
</evidence>
<sequence>MGKLLLVFDRYLNCSVKDMEQDCRTKQSSVTISFDQITPVVTRKKQFLGNIENQPNLINMLGEELLEDIHEHLLDYVLKTAMVEVSVSPPHRRASYDEYYKLRLLIPNVFTLYLSTDVPGRVCGEPAVVDSGRNWLTLSWPKVEHRGGPPVLAYRVEAWLLGEDGGATWTELGVSPINSFDAFNLKPGAEYKFRVTPRNRYGWGESVSTTSPVVIGRSNELPEFIRILPGQLKALHGANIRLDCQVKGEPTPAVRWYKDGTAIDLDACPRFNARFDGANCQLSVEDLRDADTGRYMCEASNKAGRASSFARLMVVSDPKIWQADAKLKRNILEDESDADGPPQFTMRLRDRRVQMTYPVRLTCQVVGRPTPEITWRKDGHEVRQDERHAFCSEEHFHTLEISQATLEDGGNYSASARNAHGAVSCKCHLVVDKGIRAYVAPEFLSDLDMDITVKEGGELRLAAQVEAYPTVGVMWHRDGVRLRPSRRAVMTLDHDGTVELALAGATPRDAGVYSCTATNEVGRAETSARVSVQASAEPPSATLPTLVAPETPYSEVPLFVTKPRSTEAEEGDTVIIHCEVVGDPKPELYWLRDWLKSRHCETNSAISTWQSRLPPHPLLYVADTV</sequence>
<keyword evidence="5" id="KW-1015">Disulfide bond</keyword>
<comment type="similarity">
    <text evidence="2">Belongs to the protein kinase superfamily. CAMK Ser/Thr protein kinase family.</text>
</comment>
<protein>
    <submittedName>
        <fullName evidence="9">Uncharacterized protein</fullName>
    </submittedName>
</protein>
<dbReference type="SUPFAM" id="SSF48726">
    <property type="entry name" value="Immunoglobulin"/>
    <property type="match status" value="4"/>
</dbReference>